<evidence type="ECO:0000256" key="1">
    <source>
        <dbReference type="ARBA" id="ARBA00023015"/>
    </source>
</evidence>
<dbReference type="RefSeq" id="WP_239016240.1">
    <property type="nucleotide sequence ID" value="NZ_SHLI01000001.1"/>
</dbReference>
<dbReference type="InterPro" id="IPR018490">
    <property type="entry name" value="cNMP-bd_dom_sf"/>
</dbReference>
<evidence type="ECO:0000259" key="4">
    <source>
        <dbReference type="PROSITE" id="PS50042"/>
    </source>
</evidence>
<dbReference type="SMART" id="SM00419">
    <property type="entry name" value="HTH_CRP"/>
    <property type="match status" value="1"/>
</dbReference>
<sequence length="228" mass="25215">MKEVEEPAVTGNALLKALDETTWQRVAEGGKRLQMPAGTPVFAAGNPCQGLPLVLSGEIRVQMIGASGNEIVLYRIQSGEICALSFSCLLTHSHHQSEAVVEKDSEVLMIPGALTERLMDDAVCFRRAILESYGQRLQSLMLVIEEVAFRRLDERLAQRLVERQVNGRLSATHQDLAVELGSAREVVSRLLKEFERRGLVKLERGLITITDLPALNRICQVKADENTA</sequence>
<dbReference type="CDD" id="cd00038">
    <property type="entry name" value="CAP_ED"/>
    <property type="match status" value="1"/>
</dbReference>
<dbReference type="GO" id="GO:0003700">
    <property type="term" value="F:DNA-binding transcription factor activity"/>
    <property type="evidence" value="ECO:0007669"/>
    <property type="project" value="TreeGrafter"/>
</dbReference>
<dbReference type="PROSITE" id="PS50042">
    <property type="entry name" value="CNMP_BINDING_3"/>
    <property type="match status" value="1"/>
</dbReference>
<organism evidence="6 7">
    <name type="scientific">Spiribacter vilamensis</name>
    <dbReference type="NCBI Taxonomy" id="531306"/>
    <lineage>
        <taxon>Bacteria</taxon>
        <taxon>Pseudomonadati</taxon>
        <taxon>Pseudomonadota</taxon>
        <taxon>Gammaproteobacteria</taxon>
        <taxon>Chromatiales</taxon>
        <taxon>Ectothiorhodospiraceae</taxon>
        <taxon>Spiribacter</taxon>
    </lineage>
</organism>
<evidence type="ECO:0000256" key="3">
    <source>
        <dbReference type="ARBA" id="ARBA00023163"/>
    </source>
</evidence>
<dbReference type="AlphaFoldDB" id="A0A4Q8D1W5"/>
<keyword evidence="7" id="KW-1185">Reference proteome</keyword>
<dbReference type="Proteomes" id="UP000292298">
    <property type="component" value="Unassembled WGS sequence"/>
</dbReference>
<accession>A0A4Q8D1W5</accession>
<feature type="domain" description="HTH crp-type" evidence="5">
    <location>
        <begin position="150"/>
        <end position="213"/>
    </location>
</feature>
<dbReference type="GO" id="GO:0005829">
    <property type="term" value="C:cytosol"/>
    <property type="evidence" value="ECO:0007669"/>
    <property type="project" value="TreeGrafter"/>
</dbReference>
<dbReference type="Pfam" id="PF00027">
    <property type="entry name" value="cNMP_binding"/>
    <property type="match status" value="1"/>
</dbReference>
<dbReference type="PANTHER" id="PTHR24567:SF74">
    <property type="entry name" value="HTH-TYPE TRANSCRIPTIONAL REGULATOR ARCR"/>
    <property type="match status" value="1"/>
</dbReference>
<evidence type="ECO:0000313" key="6">
    <source>
        <dbReference type="EMBL" id="RZU99386.1"/>
    </source>
</evidence>
<dbReference type="InterPro" id="IPR050397">
    <property type="entry name" value="Env_Response_Regulators"/>
</dbReference>
<protein>
    <submittedName>
        <fullName evidence="6">CRP/FNR family transcriptional regulator</fullName>
    </submittedName>
</protein>
<proteinExistence type="predicted"/>
<dbReference type="InterPro" id="IPR036390">
    <property type="entry name" value="WH_DNA-bd_sf"/>
</dbReference>
<keyword evidence="3" id="KW-0804">Transcription</keyword>
<dbReference type="SUPFAM" id="SSF46785">
    <property type="entry name" value="Winged helix' DNA-binding domain"/>
    <property type="match status" value="1"/>
</dbReference>
<dbReference type="EMBL" id="SHLI01000001">
    <property type="protein sequence ID" value="RZU99386.1"/>
    <property type="molecule type" value="Genomic_DNA"/>
</dbReference>
<dbReference type="Gene3D" id="1.10.10.10">
    <property type="entry name" value="Winged helix-like DNA-binding domain superfamily/Winged helix DNA-binding domain"/>
    <property type="match status" value="1"/>
</dbReference>
<evidence type="ECO:0000259" key="5">
    <source>
        <dbReference type="PROSITE" id="PS51063"/>
    </source>
</evidence>
<evidence type="ECO:0000313" key="7">
    <source>
        <dbReference type="Proteomes" id="UP000292298"/>
    </source>
</evidence>
<dbReference type="PANTHER" id="PTHR24567">
    <property type="entry name" value="CRP FAMILY TRANSCRIPTIONAL REGULATORY PROTEIN"/>
    <property type="match status" value="1"/>
</dbReference>
<dbReference type="SUPFAM" id="SSF51206">
    <property type="entry name" value="cAMP-binding domain-like"/>
    <property type="match status" value="1"/>
</dbReference>
<gene>
    <name evidence="6" type="ORF">EV698_1675</name>
</gene>
<dbReference type="PROSITE" id="PS51063">
    <property type="entry name" value="HTH_CRP_2"/>
    <property type="match status" value="1"/>
</dbReference>
<dbReference type="InterPro" id="IPR014710">
    <property type="entry name" value="RmlC-like_jellyroll"/>
</dbReference>
<keyword evidence="2" id="KW-0238">DNA-binding</keyword>
<dbReference type="PRINTS" id="PR00034">
    <property type="entry name" value="HTHCRP"/>
</dbReference>
<name>A0A4Q8D1W5_9GAMM</name>
<dbReference type="InterPro" id="IPR000595">
    <property type="entry name" value="cNMP-bd_dom"/>
</dbReference>
<reference evidence="6 7" key="1">
    <citation type="submission" date="2019-02" db="EMBL/GenBank/DDBJ databases">
        <title>Genomic Encyclopedia of Type Strains, Phase IV (KMG-IV): sequencing the most valuable type-strain genomes for metagenomic binning, comparative biology and taxonomic classification.</title>
        <authorList>
            <person name="Goeker M."/>
        </authorList>
    </citation>
    <scope>NUCLEOTIDE SEQUENCE [LARGE SCALE GENOMIC DNA]</scope>
    <source>
        <strain evidence="6 7">DSM 21056</strain>
    </source>
</reference>
<dbReference type="InterPro" id="IPR012318">
    <property type="entry name" value="HTH_CRP"/>
</dbReference>
<dbReference type="Gene3D" id="2.60.120.10">
    <property type="entry name" value="Jelly Rolls"/>
    <property type="match status" value="1"/>
</dbReference>
<dbReference type="InterPro" id="IPR036388">
    <property type="entry name" value="WH-like_DNA-bd_sf"/>
</dbReference>
<comment type="caution">
    <text evidence="6">The sequence shown here is derived from an EMBL/GenBank/DDBJ whole genome shotgun (WGS) entry which is preliminary data.</text>
</comment>
<evidence type="ECO:0000256" key="2">
    <source>
        <dbReference type="ARBA" id="ARBA00023125"/>
    </source>
</evidence>
<keyword evidence="1" id="KW-0805">Transcription regulation</keyword>
<dbReference type="GO" id="GO:0003677">
    <property type="term" value="F:DNA binding"/>
    <property type="evidence" value="ECO:0007669"/>
    <property type="project" value="UniProtKB-KW"/>
</dbReference>
<dbReference type="Pfam" id="PF13545">
    <property type="entry name" value="HTH_Crp_2"/>
    <property type="match status" value="1"/>
</dbReference>
<feature type="domain" description="Cyclic nucleotide-binding" evidence="4">
    <location>
        <begin position="14"/>
        <end position="136"/>
    </location>
</feature>